<protein>
    <submittedName>
        <fullName evidence="2">Uncharacterized protein</fullName>
    </submittedName>
</protein>
<name>A0A368S1R6_SETIT</name>
<gene>
    <name evidence="2" type="ORF">SETIT_7G313000v2</name>
</gene>
<dbReference type="PANTHER" id="PTHR33085">
    <property type="entry name" value="OS12G0113100 PROTEIN-RELATED"/>
    <property type="match status" value="1"/>
</dbReference>
<evidence type="ECO:0000313" key="2">
    <source>
        <dbReference type="EMBL" id="RCV36365.1"/>
    </source>
</evidence>
<organism evidence="2">
    <name type="scientific">Setaria italica</name>
    <name type="common">Foxtail millet</name>
    <name type="synonym">Panicum italicum</name>
    <dbReference type="NCBI Taxonomy" id="4555"/>
    <lineage>
        <taxon>Eukaryota</taxon>
        <taxon>Viridiplantae</taxon>
        <taxon>Streptophyta</taxon>
        <taxon>Embryophyta</taxon>
        <taxon>Tracheophyta</taxon>
        <taxon>Spermatophyta</taxon>
        <taxon>Magnoliopsida</taxon>
        <taxon>Liliopsida</taxon>
        <taxon>Poales</taxon>
        <taxon>Poaceae</taxon>
        <taxon>PACMAD clade</taxon>
        <taxon>Panicoideae</taxon>
        <taxon>Panicodae</taxon>
        <taxon>Paniceae</taxon>
        <taxon>Cenchrinae</taxon>
        <taxon>Setaria</taxon>
    </lineage>
</organism>
<dbReference type="OrthoDB" id="673361at2759"/>
<dbReference type="PANTHER" id="PTHR33085:SF132">
    <property type="entry name" value="OS02G0198100 PROTEIN"/>
    <property type="match status" value="1"/>
</dbReference>
<evidence type="ECO:0000256" key="1">
    <source>
        <dbReference type="SAM" id="MobiDB-lite"/>
    </source>
</evidence>
<dbReference type="Pfam" id="PF07893">
    <property type="entry name" value="DUF1668"/>
    <property type="match status" value="2"/>
</dbReference>
<reference evidence="2" key="2">
    <citation type="submission" date="2015-07" db="EMBL/GenBank/DDBJ databases">
        <authorList>
            <person name="Noorani M."/>
        </authorList>
    </citation>
    <scope>NUCLEOTIDE SEQUENCE</scope>
    <source>
        <strain evidence="2">Yugu1</strain>
    </source>
</reference>
<dbReference type="InterPro" id="IPR012871">
    <property type="entry name" value="DUF1668_ORYSA"/>
</dbReference>
<dbReference type="EMBL" id="CM003534">
    <property type="protein sequence ID" value="RCV36365.1"/>
    <property type="molecule type" value="Genomic_DNA"/>
</dbReference>
<accession>A0A368S1R6</accession>
<feature type="compositionally biased region" description="Basic and acidic residues" evidence="1">
    <location>
        <begin position="20"/>
        <end position="32"/>
    </location>
</feature>
<sequence length="335" mass="36241">MAPKRKPHGDGVGESPDDEFVAKPSDDTKESSAEFARPVYLVAARDDDLAAYSVLEIDAAAAAGGDEPPRIRTVAALPLAEPGMSFVAAHSEHGSWIVGVGGGLRAGTIIFDPRTMKTFHGPRLGYPKHEPVLISHGGELQQGCALHTLWPLDLLEPPATTTLLPRFLNPYEFRSPPEISVSSYAVVGSYILISPQPELVVGTHAFHVVNKTWEKIHDENLPFVGQAVPVGGSLFAAGLVSNQAITGSASLFHLSIDDVSSWTSDAVVSTPSLSIQELKMVASEDKIPWPFFCPLGKGSFCLIRVVSSCRRHRHKANYLKKRLRVSLTTLTDREH</sequence>
<dbReference type="AlphaFoldDB" id="A0A368S1R6"/>
<reference evidence="2" key="1">
    <citation type="journal article" date="2012" name="Nat. Biotechnol.">
        <title>Reference genome sequence of the model plant Setaria.</title>
        <authorList>
            <person name="Bennetzen J.L."/>
            <person name="Schmutz J."/>
            <person name="Wang H."/>
            <person name="Percifield R."/>
            <person name="Hawkins J."/>
            <person name="Pontaroli A.C."/>
            <person name="Estep M."/>
            <person name="Feng L."/>
            <person name="Vaughn J.N."/>
            <person name="Grimwood J."/>
            <person name="Jenkins J."/>
            <person name="Barry K."/>
            <person name="Lindquist E."/>
            <person name="Hellsten U."/>
            <person name="Deshpande S."/>
            <person name="Wang X."/>
            <person name="Wu X."/>
            <person name="Mitros T."/>
            <person name="Triplett J."/>
            <person name="Yang X."/>
            <person name="Ye C.Y."/>
            <person name="Mauro-Herrera M."/>
            <person name="Wang L."/>
            <person name="Li P."/>
            <person name="Sharma M."/>
            <person name="Sharma R."/>
            <person name="Ronald P.C."/>
            <person name="Panaud O."/>
            <person name="Kellogg E.A."/>
            <person name="Brutnell T.P."/>
            <person name="Doust A.N."/>
            <person name="Tuskan G.A."/>
            <person name="Rokhsar D."/>
            <person name="Devos K.M."/>
        </authorList>
    </citation>
    <scope>NUCLEOTIDE SEQUENCE [LARGE SCALE GENOMIC DNA]</scope>
    <source>
        <strain evidence="2">Yugu1</strain>
    </source>
</reference>
<proteinExistence type="predicted"/>
<feature type="region of interest" description="Disordered" evidence="1">
    <location>
        <begin position="1"/>
        <end position="33"/>
    </location>
</feature>